<dbReference type="FunFam" id="3.15.20.10:FF:000002">
    <property type="entry name" value="Cholesteryl ester transfer protein"/>
    <property type="match status" value="1"/>
</dbReference>
<evidence type="ECO:0000256" key="15">
    <source>
        <dbReference type="ARBA" id="ARBA00023098"/>
    </source>
</evidence>
<dbReference type="InterPro" id="IPR007111">
    <property type="entry name" value="NACHT_NTPase"/>
</dbReference>
<dbReference type="InterPro" id="IPR001124">
    <property type="entry name" value="Lipid-bd_serum_glycop_C"/>
</dbReference>
<dbReference type="SMART" id="SM00367">
    <property type="entry name" value="LRR_CC"/>
    <property type="match status" value="9"/>
</dbReference>
<dbReference type="GO" id="GO:0005524">
    <property type="term" value="F:ATP binding"/>
    <property type="evidence" value="ECO:0007669"/>
    <property type="project" value="UniProtKB-KW"/>
</dbReference>
<dbReference type="SUPFAM" id="SSF52047">
    <property type="entry name" value="RNI-like"/>
    <property type="match status" value="3"/>
</dbReference>
<keyword evidence="11" id="KW-0677">Repeat</keyword>
<evidence type="ECO:0000256" key="1">
    <source>
        <dbReference type="ARBA" id="ARBA00000222"/>
    </source>
</evidence>
<dbReference type="Gene3D" id="3.15.10.10">
    <property type="entry name" value="Bactericidal permeability-increasing protein, domain 1"/>
    <property type="match status" value="1"/>
</dbReference>
<dbReference type="Gene3D" id="1.10.533.20">
    <property type="match status" value="1"/>
</dbReference>
<keyword evidence="16" id="KW-1207">Sterol metabolism</keyword>
<keyword evidence="18" id="KW-0753">Steroid metabolism</keyword>
<dbReference type="GO" id="GO:0005576">
    <property type="term" value="C:extracellular region"/>
    <property type="evidence" value="ECO:0007669"/>
    <property type="project" value="UniProtKB-SubCell"/>
</dbReference>
<dbReference type="GO" id="GO:0045944">
    <property type="term" value="P:positive regulation of transcription by RNA polymerase II"/>
    <property type="evidence" value="ECO:0007669"/>
    <property type="project" value="TreeGrafter"/>
</dbReference>
<feature type="domain" description="NACHT" evidence="21">
    <location>
        <begin position="548"/>
        <end position="684"/>
    </location>
</feature>
<comment type="subcellular location">
    <subcellularLocation>
        <location evidence="4">Secreted</location>
    </subcellularLocation>
</comment>
<organism evidence="22 23">
    <name type="scientific">Mauremys mutica</name>
    <name type="common">yellowpond turtle</name>
    <dbReference type="NCBI Taxonomy" id="74926"/>
    <lineage>
        <taxon>Eukaryota</taxon>
        <taxon>Metazoa</taxon>
        <taxon>Chordata</taxon>
        <taxon>Craniata</taxon>
        <taxon>Vertebrata</taxon>
        <taxon>Euteleostomi</taxon>
        <taxon>Archelosauria</taxon>
        <taxon>Testudinata</taxon>
        <taxon>Testudines</taxon>
        <taxon>Cryptodira</taxon>
        <taxon>Durocryptodira</taxon>
        <taxon>Testudinoidea</taxon>
        <taxon>Geoemydidae</taxon>
        <taxon>Geoemydinae</taxon>
        <taxon>Mauremys</taxon>
    </lineage>
</organism>
<evidence type="ECO:0000256" key="8">
    <source>
        <dbReference type="ARBA" id="ARBA00022525"/>
    </source>
</evidence>
<evidence type="ECO:0000256" key="7">
    <source>
        <dbReference type="ARBA" id="ARBA00022448"/>
    </source>
</evidence>
<dbReference type="Gene3D" id="3.40.50.300">
    <property type="entry name" value="P-loop containing nucleotide triphosphate hydrolases"/>
    <property type="match status" value="1"/>
</dbReference>
<comment type="catalytic activity">
    <reaction evidence="3">
        <text>1,2,3-tri-(9Z-octadecenoyl)-glycerol(in) = 1,2,3-tri-(9Z-octadecenoyl)-glycerol(out)</text>
        <dbReference type="Rhea" id="RHEA:43352"/>
        <dbReference type="ChEBI" id="CHEBI:53753"/>
    </reaction>
</comment>
<dbReference type="PANTHER" id="PTHR47189">
    <property type="entry name" value="MHC CLASS II TRANSACTIVATOR"/>
    <property type="match status" value="1"/>
</dbReference>
<evidence type="ECO:0000256" key="16">
    <source>
        <dbReference type="ARBA" id="ARBA00023166"/>
    </source>
</evidence>
<dbReference type="GO" id="GO:0008289">
    <property type="term" value="F:lipid binding"/>
    <property type="evidence" value="ECO:0007669"/>
    <property type="project" value="InterPro"/>
</dbReference>
<keyword evidence="8" id="KW-0964">Secreted</keyword>
<dbReference type="Proteomes" id="UP000827986">
    <property type="component" value="Unassembled WGS sequence"/>
</dbReference>
<dbReference type="GO" id="GO:0008203">
    <property type="term" value="P:cholesterol metabolic process"/>
    <property type="evidence" value="ECO:0007669"/>
    <property type="project" value="UniProtKB-KW"/>
</dbReference>
<dbReference type="Pfam" id="PF13516">
    <property type="entry name" value="LRR_6"/>
    <property type="match status" value="7"/>
</dbReference>
<evidence type="ECO:0000256" key="3">
    <source>
        <dbReference type="ARBA" id="ARBA00001417"/>
    </source>
</evidence>
<dbReference type="InterPro" id="IPR041210">
    <property type="entry name" value="NLRC5_atypical_Card"/>
</dbReference>
<dbReference type="Gene3D" id="3.15.20.10">
    <property type="entry name" value="Bactericidal permeability-increasing protein, domain 2"/>
    <property type="match status" value="1"/>
</dbReference>
<feature type="region of interest" description="Disordered" evidence="20">
    <location>
        <begin position="417"/>
        <end position="453"/>
    </location>
</feature>
<keyword evidence="14" id="KW-0445">Lipid transport</keyword>
<comment type="caution">
    <text evidence="22">The sequence shown here is derived from an EMBL/GenBank/DDBJ whole genome shotgun (WGS) entry which is preliminary data.</text>
</comment>
<dbReference type="InterPro" id="IPR006553">
    <property type="entry name" value="Leu-rich_rpt_Cys-con_subtyp"/>
</dbReference>
<evidence type="ECO:0000256" key="12">
    <source>
        <dbReference type="ARBA" id="ARBA00022741"/>
    </source>
</evidence>
<evidence type="ECO:0000256" key="14">
    <source>
        <dbReference type="ARBA" id="ARBA00023055"/>
    </source>
</evidence>
<evidence type="ECO:0000256" key="2">
    <source>
        <dbReference type="ARBA" id="ARBA00001140"/>
    </source>
</evidence>
<dbReference type="Gene3D" id="3.80.10.10">
    <property type="entry name" value="Ribonuclease Inhibitor"/>
    <property type="match status" value="6"/>
</dbReference>
<dbReference type="EMBL" id="JAHDVG010000468">
    <property type="protein sequence ID" value="KAH1181346.1"/>
    <property type="molecule type" value="Genomic_DNA"/>
</dbReference>
<dbReference type="SMART" id="SM00368">
    <property type="entry name" value="LRR_RI"/>
    <property type="match status" value="18"/>
</dbReference>
<evidence type="ECO:0000256" key="6">
    <source>
        <dbReference type="ARBA" id="ARBA00022354"/>
    </source>
</evidence>
<dbReference type="GO" id="GO:0006869">
    <property type="term" value="P:lipid transport"/>
    <property type="evidence" value="ECO:0007669"/>
    <property type="project" value="UniProtKB-KW"/>
</dbReference>
<dbReference type="PROSITE" id="PS50837">
    <property type="entry name" value="NACHT"/>
    <property type="match status" value="1"/>
</dbReference>
<evidence type="ECO:0000259" key="21">
    <source>
        <dbReference type="PROSITE" id="PS50837"/>
    </source>
</evidence>
<accession>A0A9D3XK92</accession>
<comment type="catalytic activity">
    <reaction evidence="2">
        <text>cholesteryl (9Z,12Z)-octadecadienoate(in) = cholesteryl (9Z,12Z)-octadecadienoate(out)</text>
        <dbReference type="Rhea" id="RHEA:43356"/>
        <dbReference type="ChEBI" id="CHEBI:41509"/>
    </reaction>
</comment>
<dbReference type="InterPro" id="IPR017943">
    <property type="entry name" value="Bactericidal_perm-incr_a/b_dom"/>
</dbReference>
<keyword evidence="7" id="KW-0813">Transport</keyword>
<comment type="function">
    <text evidence="19">Involved in the transfer of neutral lipids, including cholesteryl ester and triglyceride, among lipoprotein particles. Allows the net movement of cholesteryl ester from high density lipoproteins/HDL to triglyceride-rich very low density lipoproteins/VLDL, and the equimolar transport of triglyceride from VLDL to HDL. Regulates the reverse cholesterol transport, by which excess cholesterol is removed from peripheral tissues and returned to the liver for elimination.</text>
</comment>
<dbReference type="Pfam" id="PF02886">
    <property type="entry name" value="LBP_BPI_CETP_C"/>
    <property type="match status" value="1"/>
</dbReference>
<dbReference type="SMART" id="SM00329">
    <property type="entry name" value="BPI2"/>
    <property type="match status" value="1"/>
</dbReference>
<dbReference type="FunFam" id="3.40.50.300:FF:001028">
    <property type="entry name" value="Class II major histocompatibility complex transactivator"/>
    <property type="match status" value="1"/>
</dbReference>
<evidence type="ECO:0000313" key="22">
    <source>
        <dbReference type="EMBL" id="KAH1181346.1"/>
    </source>
</evidence>
<keyword evidence="10" id="KW-0433">Leucine-rich repeat</keyword>
<dbReference type="Pfam" id="PF17776">
    <property type="entry name" value="NLRC4_HD2"/>
    <property type="match status" value="1"/>
</dbReference>
<keyword evidence="9" id="KW-0153">Cholesterol metabolism</keyword>
<evidence type="ECO:0000256" key="9">
    <source>
        <dbReference type="ARBA" id="ARBA00022548"/>
    </source>
</evidence>
<protein>
    <recommendedName>
        <fullName evidence="6">Cholesteryl ester transfer protein</fullName>
    </recommendedName>
</protein>
<keyword evidence="13" id="KW-0067">ATP-binding</keyword>
<dbReference type="Pfam" id="PF05729">
    <property type="entry name" value="NACHT"/>
    <property type="match status" value="1"/>
</dbReference>
<feature type="compositionally biased region" description="Basic residues" evidence="20">
    <location>
        <begin position="433"/>
        <end position="450"/>
    </location>
</feature>
<keyword evidence="17" id="KW-0325">Glycoprotein</keyword>
<name>A0A9D3XK92_9SAUR</name>
<dbReference type="GO" id="GO:0045345">
    <property type="term" value="P:positive regulation of MHC class I biosynthetic process"/>
    <property type="evidence" value="ECO:0007669"/>
    <property type="project" value="TreeGrafter"/>
</dbReference>
<evidence type="ECO:0000256" key="13">
    <source>
        <dbReference type="ARBA" id="ARBA00022840"/>
    </source>
</evidence>
<dbReference type="SUPFAM" id="SSF55394">
    <property type="entry name" value="Bactericidal permeability-increasing protein, BPI"/>
    <property type="match status" value="2"/>
</dbReference>
<keyword evidence="23" id="KW-1185">Reference proteome</keyword>
<dbReference type="Pfam" id="PF18461">
    <property type="entry name" value="Atypical_Card"/>
    <property type="match status" value="1"/>
</dbReference>
<comment type="catalytic activity">
    <reaction evidence="1">
        <text>cholesteryl (9Z-octadecenoate)(in) = cholesteryl (9Z-octadecenoate)(out)</text>
        <dbReference type="Rhea" id="RHEA:43348"/>
        <dbReference type="ChEBI" id="CHEBI:46898"/>
    </reaction>
</comment>
<evidence type="ECO:0000256" key="18">
    <source>
        <dbReference type="ARBA" id="ARBA00023221"/>
    </source>
</evidence>
<proteinExistence type="inferred from homology"/>
<dbReference type="InterPro" id="IPR041267">
    <property type="entry name" value="NLRP_HD2"/>
</dbReference>
<dbReference type="SUPFAM" id="SSF52540">
    <property type="entry name" value="P-loop containing nucleoside triphosphate hydrolases"/>
    <property type="match status" value="1"/>
</dbReference>
<evidence type="ECO:0000256" key="5">
    <source>
        <dbReference type="ARBA" id="ARBA00007292"/>
    </source>
</evidence>
<sequence length="2164" mass="241761">MFYKLTLHLQGDKQPGWLKQLFTDFISFTLKLVLKGQVCNEINSLAQLLADFIQDRAANFLQDGPIGVDISLASFPVIKANYMESHHKGLLLYKNYSVVFNDSMFAPSLLSESRMLYFWFSDQVLNSLALAAFLDERLVLTITGEELREMFEMEDTEAHQGIVQEIFQGTSYNDSLAKVWSLTPPQITLQPEGTIVKSSVAVELSIFSQGAEPTVVLYFEKEVTVTIQSAYVEKKLVLHLADSVIEPKVFKCALERAEDDRSLRHFLQKIISIAGIPEVISRIEPALTSLMNSKGLNLFEIKNPEIITKELQMEDMDLQRAIANAQPQLVESLSHAPEWLLMKAKCFLPHMDLSHVDGITDCKEKVLWLLDTLENAGPIIWKQFIQCVCMECSLPMDLEIQLMSASGEGNLNQKQEAFAEASTQSPSPPTGPGRRRHGSSSHPNGKKSKQQRLDSAERYQHLIIASVSQRYGNERAAGAAVLGQAQPPAFSQAFVNLVIRQSKASRLKERADKPREDSAGMQEAEECVDTAVKVSDLFESVVSSGTTRVILLFGKPGMGKTMLMHRLCQKWAEGALPQFLFTFLFEFRQLNLISRKLTLKELLFDLVLQPEDSPDAVFQHLLENAQRMLFIFDGLDEFVGNIDQPSSPYVSPALHRPMSISELFANFCFGRLLPGCTVLVTSRPKKLPDFLLSRADLLAEIWGFDHEKVEEYASHYFHQHSFKEQAIAHLKNNSKLLSMCLIPALCCIVCVCLEYLLRKRLSKVELPQTMTQFYIKMLLIFISKQQTEGTVSEDTQLNHHRTAILGLCDLALKGLEEKKLVFYVNDIPEHVKEFASLHGLLTVFEVKRSDSLPEAGHAFVHLSLQEFFAALNLMINNAVDGNDLKKKFSLKSKWTLKNEARTEFMENFHIFLSGLSSKECRTFLTQLAERNQVWVRDKQAAILQSLKKLAATNLTGPKIIELCHCTYETQDLELAQHVGSQLNFKYEFRNFRLTPLDVSALVFIINCGRDLTHLDFAGCPMELDCLEVLASCKNIEHLSFRSRKYGDEFAAALSKSLPKIKSLKKLELTGGSITALGLTGLAQVFPNCLQLEEINLQDNRLRDQDMGKVIEMLSRVEKLKMIDLSHNDISVKSVLTLAKGATTCPNVTELHIRKDTVMIYFSGQPRRVLRSSNLRRREHKKENAAQIRNLKLRLQDCSLNSQHAGEIAALLRGSAHFSEVDLSGNQLSDEGCRLLAESLPEARISKQLDVSNNQISVDGVCCLLNAVNTCLNVVEFEASLHHQTAILKFIGDREFASTRSRDTSRSGDQSGGGESQKSVVSRKIRLTDSGFPTRDLDKLCTMLKKCSSVSELDLSNNSLGDQGVGKLVGLLPELKAVSSLKLSGNQISLSAVFGLAQCLSALDHIKSIDISLGNAQSVHLTFWESVRNSSTRSAGKFPAHPQHLENDHCFRLRECTMSPEDMDRLCQILGKCAGLTELELSRNALSDQSIERLLISLPLLHSLKLLSIRNNKFSPNCTLLLANSLNLCERIREVEVRSSENAFLHLAGRIESQETSCRLTDCSIGQNEVEELCRILEQCGRLAELDLSGNQLGNEGLRCLLDRLLQVHVSRLLNLSHNKISQDGVLHLIDTLSTCRNVTEVQVSLCSKATSLIKFTREDEPRKILRLTECNFQPEHLPKLFSLLQKCTNLTEYISTNNNMTTRAVEDLLQAVRKSLGTLRISIEEQWVRNESIASLLQMAVHPHGNVTEITISKDKGLLRVGVGFPRRMEKMESVVSRLNQYSLEAKHVPFLQKCTQLQELSWSHLDLNNAEEAMLASALLTLPTLRKFELTSSSVTPSGMGHLVAGLQQCHAIEELNLGSLGLDDTAILMLVPGLHKMPLLKRLLLNNNNIGSEGCSHLAEALKNAPHMEEINLSHNKIEHAGLEKIAMLLPEMQNLKRVDLSSNSIGLAGGEMLAEALARCRHVEELLLARNHVGDKTAARLSLSLPSMCHLKILHLQSNNIGSLGGTPLARGLVECQQLEEISLSENSFGEGAIRTLSEGLPRFTRLRKIELKLCGISDGVSRHLALGFSRCPVIEEIILSWNSLGDEGALELATVLPRMARLRMLDLDNNRIAARGAKKLAEELARCGGIQVIRLWSNPVPKNIEESLTKQDARLHFSFF</sequence>
<comment type="similarity">
    <text evidence="5">Belongs to the BPI/LBP/Plunc superfamily. BPI/LBP family.</text>
</comment>
<dbReference type="PANTHER" id="PTHR47189:SF1">
    <property type="entry name" value="MHC CLASS II TRANSACTIVATOR"/>
    <property type="match status" value="1"/>
</dbReference>
<keyword evidence="12" id="KW-0547">Nucleotide-binding</keyword>
<evidence type="ECO:0000256" key="17">
    <source>
        <dbReference type="ARBA" id="ARBA00023180"/>
    </source>
</evidence>
<feature type="region of interest" description="Disordered" evidence="20">
    <location>
        <begin position="1298"/>
        <end position="1321"/>
    </location>
</feature>
<evidence type="ECO:0000256" key="11">
    <source>
        <dbReference type="ARBA" id="ARBA00022737"/>
    </source>
</evidence>
<evidence type="ECO:0000256" key="20">
    <source>
        <dbReference type="SAM" id="MobiDB-lite"/>
    </source>
</evidence>
<evidence type="ECO:0000256" key="4">
    <source>
        <dbReference type="ARBA" id="ARBA00004613"/>
    </source>
</evidence>
<evidence type="ECO:0000256" key="10">
    <source>
        <dbReference type="ARBA" id="ARBA00022614"/>
    </source>
</evidence>
<dbReference type="InterPro" id="IPR032675">
    <property type="entry name" value="LRR_dom_sf"/>
</dbReference>
<reference evidence="22" key="1">
    <citation type="submission" date="2021-09" db="EMBL/GenBank/DDBJ databases">
        <title>The genome of Mauremys mutica provides insights into the evolution of semi-aquatic lifestyle.</title>
        <authorList>
            <person name="Gong S."/>
            <person name="Gao Y."/>
        </authorList>
    </citation>
    <scope>NUCLEOTIDE SEQUENCE</scope>
    <source>
        <strain evidence="22">MM-2020</strain>
        <tissue evidence="22">Muscle</tissue>
    </source>
</reference>
<dbReference type="InterPro" id="IPR027417">
    <property type="entry name" value="P-loop_NTPase"/>
</dbReference>
<keyword evidence="15" id="KW-0443">Lipid metabolism</keyword>
<evidence type="ECO:0000256" key="19">
    <source>
        <dbReference type="ARBA" id="ARBA00045611"/>
    </source>
</evidence>
<evidence type="ECO:0000313" key="23">
    <source>
        <dbReference type="Proteomes" id="UP000827986"/>
    </source>
</evidence>
<gene>
    <name evidence="22" type="ORF">KIL84_005072</name>
</gene>
<dbReference type="GO" id="GO:0045348">
    <property type="term" value="P:positive regulation of MHC class II biosynthetic process"/>
    <property type="evidence" value="ECO:0007669"/>
    <property type="project" value="TreeGrafter"/>
</dbReference>
<dbReference type="InterPro" id="IPR001611">
    <property type="entry name" value="Leu-rich_rpt"/>
</dbReference>